<comment type="caution">
    <text evidence="2">The sequence shown here is derived from an EMBL/GenBank/DDBJ whole genome shotgun (WGS) entry which is preliminary data.</text>
</comment>
<sequence>MHRSSLNIQAVSSFQSSHHIRFKQPTRLNHSLHNHIHSTTKMQFTTALLALLATGALAAPTAQTPGQSSQAGQPAQVGSGSGHEGGGGKGSTAIGNGNTETNTANNICSNQGNAAFCCNTANNNAGGLLSLLGLNGLGGGSCTGLTGGSSCSTGTVMCCPNSAVTNNIGLIPINIPISLASSQCSTGDQSIVGSLLG</sequence>
<feature type="region of interest" description="Disordered" evidence="1">
    <location>
        <begin position="61"/>
        <end position="96"/>
    </location>
</feature>
<evidence type="ECO:0008006" key="4">
    <source>
        <dbReference type="Google" id="ProtNLM"/>
    </source>
</evidence>
<evidence type="ECO:0000256" key="1">
    <source>
        <dbReference type="SAM" id="MobiDB-lite"/>
    </source>
</evidence>
<organism evidence="2 3">
    <name type="scientific">Pseudocercospora fuligena</name>
    <dbReference type="NCBI Taxonomy" id="685502"/>
    <lineage>
        <taxon>Eukaryota</taxon>
        <taxon>Fungi</taxon>
        <taxon>Dikarya</taxon>
        <taxon>Ascomycota</taxon>
        <taxon>Pezizomycotina</taxon>
        <taxon>Dothideomycetes</taxon>
        <taxon>Dothideomycetidae</taxon>
        <taxon>Mycosphaerellales</taxon>
        <taxon>Mycosphaerellaceae</taxon>
        <taxon>Pseudocercospora</taxon>
    </lineage>
</organism>
<gene>
    <name evidence="2" type="ORF">HII31_12594</name>
</gene>
<evidence type="ECO:0000313" key="3">
    <source>
        <dbReference type="Proteomes" id="UP000660729"/>
    </source>
</evidence>
<keyword evidence="3" id="KW-1185">Reference proteome</keyword>
<protein>
    <recommendedName>
        <fullName evidence="4">Hydrophobin</fullName>
    </recommendedName>
</protein>
<dbReference type="Proteomes" id="UP000660729">
    <property type="component" value="Unassembled WGS sequence"/>
</dbReference>
<dbReference type="AlphaFoldDB" id="A0A8H6R928"/>
<evidence type="ECO:0000313" key="2">
    <source>
        <dbReference type="EMBL" id="KAF7186067.1"/>
    </source>
</evidence>
<reference evidence="2" key="1">
    <citation type="submission" date="2020-04" db="EMBL/GenBank/DDBJ databases">
        <title>Draft genome resource of the tomato pathogen Pseudocercospora fuligena.</title>
        <authorList>
            <person name="Zaccaron A."/>
        </authorList>
    </citation>
    <scope>NUCLEOTIDE SEQUENCE</scope>
    <source>
        <strain evidence="2">PF001</strain>
    </source>
</reference>
<proteinExistence type="predicted"/>
<dbReference type="OrthoDB" id="10547525at2759"/>
<feature type="compositionally biased region" description="Gly residues" evidence="1">
    <location>
        <begin position="79"/>
        <end position="90"/>
    </location>
</feature>
<dbReference type="EMBL" id="JABCIY010000270">
    <property type="protein sequence ID" value="KAF7186067.1"/>
    <property type="molecule type" value="Genomic_DNA"/>
</dbReference>
<accession>A0A8H6R928</accession>
<name>A0A8H6R928_9PEZI</name>